<evidence type="ECO:0000256" key="1">
    <source>
        <dbReference type="SAM" id="MobiDB-lite"/>
    </source>
</evidence>
<evidence type="ECO:0000313" key="2">
    <source>
        <dbReference type="EMBL" id="KAG4424545.1"/>
    </source>
</evidence>
<dbReference type="OrthoDB" id="3565316at2759"/>
<feature type="region of interest" description="Disordered" evidence="1">
    <location>
        <begin position="567"/>
        <end position="592"/>
    </location>
</feature>
<feature type="region of interest" description="Disordered" evidence="1">
    <location>
        <begin position="1138"/>
        <end position="1157"/>
    </location>
</feature>
<feature type="compositionally biased region" description="Basic and acidic residues" evidence="1">
    <location>
        <begin position="571"/>
        <end position="581"/>
    </location>
</feature>
<dbReference type="Proteomes" id="UP000664132">
    <property type="component" value="Unassembled WGS sequence"/>
</dbReference>
<evidence type="ECO:0000313" key="3">
    <source>
        <dbReference type="Proteomes" id="UP000664132"/>
    </source>
</evidence>
<dbReference type="SUPFAM" id="SSF52743">
    <property type="entry name" value="Subtilisin-like"/>
    <property type="match status" value="1"/>
</dbReference>
<reference evidence="2" key="1">
    <citation type="submission" date="2021-02" db="EMBL/GenBank/DDBJ databases">
        <title>Genome sequence Cadophora malorum strain M34.</title>
        <authorList>
            <person name="Stefanovic E."/>
            <person name="Vu D."/>
            <person name="Scully C."/>
            <person name="Dijksterhuis J."/>
            <person name="Roader J."/>
            <person name="Houbraken J."/>
        </authorList>
    </citation>
    <scope>NUCLEOTIDE SEQUENCE</scope>
    <source>
        <strain evidence="2">M34</strain>
    </source>
</reference>
<dbReference type="Gene3D" id="3.40.50.200">
    <property type="entry name" value="Peptidase S8/S53 domain"/>
    <property type="match status" value="1"/>
</dbReference>
<gene>
    <name evidence="2" type="ORF">IFR04_002255</name>
</gene>
<sequence length="1523" mass="161688">MTSQANSIAESSGLDYQSGVLVSTTSSIVSTETGYSTNALPTVSSATQESLATTIRSDEGQSSTSVIQATLEAPDQSFQMSSSVEPGISQVIPTTTALVSSGVPFSFTSIFTNEQGSLAATVIQASFSDSMPVVQPSSFTQSASGISQSVSSALFSFTSVFTDPQGSLTTTVIQISQPASGTISAPGVSQSQQSSGVSQSQSSTVASFSSTSVLTDNQGTPVTTVIQVSQISQPAQPTPETSQSQSGFETVTLVLTDSQGIPTSTVTRLSQPQPVQNSQSSVSASLRTVTVVLTDQQGNPTTTVTQLSQVTFTVPSSQSVSDISGFPSVTPPPSPTGSVTGVFPSVTPAPASSISCQPFPDCLLSGPLTTDGGPVCSPLPDCIFPRVTGKPTTCSPFPGCLLTVIPGTVQTELASYCDGTPLIDCIFTKPNPTCEKNFPECLLDGGIDPDLCPGYPFPDCLFTLYDPKVTSVMTTVPPGVAIRTSSDEDYTKNTWSSSTDSNGDLIFFPIIVGCRGCTNLLTIIDGVDNFFNTIFKFPPIPFPRFPKIPKLHFPCIFFCKKGHKHHKHKPPIYDEPNKENEQNDETSSTSASSSVSSCQAATASVCTVFSTVKVDGTATTTMTTTSCSAETKCSATGMSTTTAITSTPTPTLVYYFILPDRTKDVSIINAFTAKLKVETDEKTLFHSGTDEYTSFWSQYLDANQTEVYSKEPAVRSIVPDSEFDNVIDRTYDFRDSLVKDEPADTWNDTALLPDWLVKRAPEPNQQRTPETSLKVVSQPQGVALDVIDTYAFYPETPGAARIYIVDSGYAVSHPSYVWLRNNIGNPEWIWPGVPGAEIHRYPYEYEFPETYTDSDVWRNHGTGMTGRAVGVNYGVSKASKLTVIRLPQAIPTDEEMAELGLPSASFGRSVSRNSALTDAFRKIRDDVKAKGLQKMAVINVSRGIISEAKTLPALQSSVYEMFDLLRQLASLGVVIVVPSGNVEGSESRVMTSAFVHWSTAIPIIVVGSVYNSGTVWEYTQDVPAAAFPESKVHVWAPGVDMYFSTTVAINTQRQKQSGTSGSTAMVSGLISYFLGVDSHRAKIQQIADGLPDNAGYGWSEAIKKYLQDTSYPRGGPNGRPVMYNGAIPWTGAGHPVCPANPARKRQDGGPEGSSCIFEGTDPVSSASASLASASSASLASASSASLASISSASLASASSASLASLSSTQIASKTTTGALPTGTGTFSGYIGSTCLSDNDLVREDATKITVLLCGRSYIWDTKGQPPRDPQGATSPLVFGNVTRDGIDTFGLINPTENIAPACAGGTYPRSLTEGECEKAFARLLDECPMGGQLVWVTEDHNGCMSFDLSQVSLNPPPAGTTTTPPPPPESTSQPPPEPTNPPPPPSSINNENCYNSDQFENQLAITPGLAESAITEFCKRTYTWQQFNKPADGEPGSDPHVVRTTPGGLNIIELRAVVAPYLEGESDEACRVNKYPRTLESDVCANAFRDLKDSTCTYGGQNIATSADGCFAFEMKQTQNLNS</sequence>
<dbReference type="InterPro" id="IPR036852">
    <property type="entry name" value="Peptidase_S8/S53_dom_sf"/>
</dbReference>
<name>A0A8H7WGR9_9HELO</name>
<dbReference type="GO" id="GO:0006508">
    <property type="term" value="P:proteolysis"/>
    <property type="evidence" value="ECO:0007669"/>
    <property type="project" value="InterPro"/>
</dbReference>
<comment type="caution">
    <text evidence="2">The sequence shown here is derived from an EMBL/GenBank/DDBJ whole genome shotgun (WGS) entry which is preliminary data.</text>
</comment>
<dbReference type="EMBL" id="JAFJYH010000019">
    <property type="protein sequence ID" value="KAG4424545.1"/>
    <property type="molecule type" value="Genomic_DNA"/>
</dbReference>
<dbReference type="CDD" id="cd00306">
    <property type="entry name" value="Peptidases_S8_S53"/>
    <property type="match status" value="1"/>
</dbReference>
<organism evidence="2 3">
    <name type="scientific">Cadophora malorum</name>
    <dbReference type="NCBI Taxonomy" id="108018"/>
    <lineage>
        <taxon>Eukaryota</taxon>
        <taxon>Fungi</taxon>
        <taxon>Dikarya</taxon>
        <taxon>Ascomycota</taxon>
        <taxon>Pezizomycotina</taxon>
        <taxon>Leotiomycetes</taxon>
        <taxon>Helotiales</taxon>
        <taxon>Ploettnerulaceae</taxon>
        <taxon>Cadophora</taxon>
    </lineage>
</organism>
<keyword evidence="3" id="KW-1185">Reference proteome</keyword>
<feature type="compositionally biased region" description="Pro residues" evidence="1">
    <location>
        <begin position="1354"/>
        <end position="1386"/>
    </location>
</feature>
<feature type="region of interest" description="Disordered" evidence="1">
    <location>
        <begin position="1347"/>
        <end position="1394"/>
    </location>
</feature>
<accession>A0A8H7WGR9</accession>
<proteinExistence type="predicted"/>
<protein>
    <recommendedName>
        <fullName evidence="4">Subtilisin-like protein</fullName>
    </recommendedName>
</protein>
<dbReference type="GO" id="GO:0004252">
    <property type="term" value="F:serine-type endopeptidase activity"/>
    <property type="evidence" value="ECO:0007669"/>
    <property type="project" value="InterPro"/>
</dbReference>
<evidence type="ECO:0008006" key="4">
    <source>
        <dbReference type="Google" id="ProtNLM"/>
    </source>
</evidence>